<proteinExistence type="predicted"/>
<dbReference type="EMBL" id="CP006880">
    <property type="protein sequence ID" value="AJD44270.1"/>
    <property type="molecule type" value="Genomic_DNA"/>
</dbReference>
<feature type="transmembrane region" description="Helical" evidence="1">
    <location>
        <begin position="74"/>
        <end position="96"/>
    </location>
</feature>
<evidence type="ECO:0000313" key="3">
    <source>
        <dbReference type="EMBL" id="AJD44270.1"/>
    </source>
</evidence>
<feature type="transmembrane region" description="Helical" evidence="1">
    <location>
        <begin position="108"/>
        <end position="127"/>
    </location>
</feature>
<feature type="domain" description="Phosphatidic acid phosphatase type 2/haloperoxidase" evidence="2">
    <location>
        <begin position="112"/>
        <end position="231"/>
    </location>
</feature>
<protein>
    <submittedName>
        <fullName evidence="3">Phosphatidic acid phosphatase protein</fullName>
    </submittedName>
</protein>
<feature type="transmembrane region" description="Helical" evidence="1">
    <location>
        <begin position="188"/>
        <end position="210"/>
    </location>
</feature>
<dbReference type="Proteomes" id="UP000031368">
    <property type="component" value="Plasmid pRgalR602c"/>
</dbReference>
<keyword evidence="1" id="KW-0812">Transmembrane</keyword>
<evidence type="ECO:0000313" key="4">
    <source>
        <dbReference type="Proteomes" id="UP000031368"/>
    </source>
</evidence>
<gene>
    <name evidence="3" type="ORF">RGR602_PC00225</name>
</gene>
<evidence type="ECO:0000256" key="1">
    <source>
        <dbReference type="SAM" id="Phobius"/>
    </source>
</evidence>
<keyword evidence="1" id="KW-0472">Membrane</keyword>
<dbReference type="InterPro" id="IPR000326">
    <property type="entry name" value="PAP2/HPO"/>
</dbReference>
<feature type="transmembrane region" description="Helical" evidence="1">
    <location>
        <begin position="216"/>
        <end position="233"/>
    </location>
</feature>
<sequence>MTYQAVPFGRASASGTSFLMASTWLLLLSIFHAFPAMDIAISSFFFSGALCGGGVGCGSFAFGRYESIKLLRWALYGLPYIAAVAIVIGVIAGSLSKSIAAKMPVRRLWLSLATLGLSTGLIVNLLLKSHSGRPRPIQTNFFGGHMDFMAAGSFFGQCTSNCSFVSGEASGAGWLLCLIILLPPKARLWFGPPVAIASVATAVLRVVVGAHYISDAVLGFLMPIVVFSGLIALEQRFLTSAR</sequence>
<feature type="transmembrane region" description="Helical" evidence="1">
    <location>
        <begin position="12"/>
        <end position="34"/>
    </location>
</feature>
<organism evidence="3 4">
    <name type="scientific">Rhizobium gallicum bv. gallicum R602sp</name>
    <dbReference type="NCBI Taxonomy" id="1041138"/>
    <lineage>
        <taxon>Bacteria</taxon>
        <taxon>Pseudomonadati</taxon>
        <taxon>Pseudomonadota</taxon>
        <taxon>Alphaproteobacteria</taxon>
        <taxon>Hyphomicrobiales</taxon>
        <taxon>Rhizobiaceae</taxon>
        <taxon>Rhizobium/Agrobacterium group</taxon>
        <taxon>Rhizobium</taxon>
    </lineage>
</organism>
<dbReference type="Pfam" id="PF01569">
    <property type="entry name" value="PAP2"/>
    <property type="match status" value="1"/>
</dbReference>
<keyword evidence="3" id="KW-0614">Plasmid</keyword>
<dbReference type="Gene3D" id="1.20.144.10">
    <property type="entry name" value="Phosphatidic acid phosphatase type 2/haloperoxidase"/>
    <property type="match status" value="1"/>
</dbReference>
<reference evidence="3 4" key="1">
    <citation type="submission" date="2013-11" db="EMBL/GenBank/DDBJ databases">
        <title>Complete genome sequence of Rhizobium gallicum bv. gallicum R602.</title>
        <authorList>
            <person name="Bustos P."/>
            <person name="Santamaria R.I."/>
            <person name="Lozano L."/>
            <person name="Acosta J.L."/>
            <person name="Ormeno-Orrillo E."/>
            <person name="Rogel M.A."/>
            <person name="Romero D."/>
            <person name="Cevallos M.A."/>
            <person name="Martinez-Romero E."/>
            <person name="Gonzalez V."/>
        </authorList>
    </citation>
    <scope>NUCLEOTIDE SEQUENCE [LARGE SCALE GENOMIC DNA]</scope>
    <source>
        <strain evidence="3 4">R602</strain>
        <plasmid evidence="3 4">pRgalR602c</plasmid>
    </source>
</reference>
<evidence type="ECO:0000259" key="2">
    <source>
        <dbReference type="Pfam" id="PF01569"/>
    </source>
</evidence>
<keyword evidence="4" id="KW-1185">Reference proteome</keyword>
<geneLocation type="plasmid" evidence="3 4">
    <name>pRgalR602c</name>
</geneLocation>
<dbReference type="SUPFAM" id="SSF48317">
    <property type="entry name" value="Acid phosphatase/Vanadium-dependent haloperoxidase"/>
    <property type="match status" value="1"/>
</dbReference>
<feature type="transmembrane region" description="Helical" evidence="1">
    <location>
        <begin position="40"/>
        <end position="62"/>
    </location>
</feature>
<name>A0A0B4XBV3_9HYPH</name>
<accession>A0A0B4XBV3</accession>
<dbReference type="RefSeq" id="WP_040114656.1">
    <property type="nucleotide sequence ID" value="NZ_CP006880.1"/>
</dbReference>
<dbReference type="AlphaFoldDB" id="A0A0B4XBV3"/>
<dbReference type="InterPro" id="IPR036938">
    <property type="entry name" value="PAP2/HPO_sf"/>
</dbReference>
<dbReference type="HOGENOM" id="CLU_070327_1_0_5"/>
<dbReference type="KEGG" id="rga:RGR602_PC00225"/>
<keyword evidence="1" id="KW-1133">Transmembrane helix</keyword>